<protein>
    <submittedName>
        <fullName evidence="4">Cyclin-Y-like protein 1</fullName>
    </submittedName>
</protein>
<dbReference type="PANTHER" id="PTHR14248">
    <property type="entry name" value="CYCLIN Y, ISOFORM A"/>
    <property type="match status" value="1"/>
</dbReference>
<feature type="domain" description="Cyclin-like" evidence="3">
    <location>
        <begin position="360"/>
        <end position="445"/>
    </location>
</feature>
<evidence type="ECO:0000256" key="2">
    <source>
        <dbReference type="SAM" id="MobiDB-lite"/>
    </source>
</evidence>
<gene>
    <name evidence="4" type="primary">ccnyl1</name>
    <name evidence="4" type="ORF">g.6642</name>
</gene>
<dbReference type="EMBL" id="GGYP01006332">
    <property type="protein sequence ID" value="MDE51103.1"/>
    <property type="molecule type" value="Transcribed_RNA"/>
</dbReference>
<evidence type="ECO:0000313" key="4">
    <source>
        <dbReference type="EMBL" id="MDE51103.1"/>
    </source>
</evidence>
<dbReference type="InterPro" id="IPR013763">
    <property type="entry name" value="Cyclin-like_dom"/>
</dbReference>
<dbReference type="Gene3D" id="1.10.472.10">
    <property type="entry name" value="Cyclin-like"/>
    <property type="match status" value="1"/>
</dbReference>
<feature type="compositionally biased region" description="Basic and acidic residues" evidence="2">
    <location>
        <begin position="14"/>
        <end position="24"/>
    </location>
</feature>
<dbReference type="SMART" id="SM00385">
    <property type="entry name" value="CYCLIN"/>
    <property type="match status" value="1"/>
</dbReference>
<evidence type="ECO:0000256" key="1">
    <source>
        <dbReference type="RuleBase" id="RU000383"/>
    </source>
</evidence>
<evidence type="ECO:0000259" key="3">
    <source>
        <dbReference type="SMART" id="SM00385"/>
    </source>
</evidence>
<feature type="compositionally biased region" description="Polar residues" evidence="2">
    <location>
        <begin position="40"/>
        <end position="66"/>
    </location>
</feature>
<accession>A0A6G1SMH2</accession>
<feature type="region of interest" description="Disordered" evidence="2">
    <location>
        <begin position="208"/>
        <end position="251"/>
    </location>
</feature>
<keyword evidence="1" id="KW-0195">Cyclin</keyword>
<sequence>MGNVPISCCRSRSPRLDSESRDNGTGDQYSSSYDSKKLSNKSSKFGQDSGGDSSSLMHQSTQNILQHISEREPDDSETDPSSNPLNRPIFAQRSSNSKIRQCKLANSSLHDSYSSTNSSSLIRKQTLTPLTSSQDHGYNSGASTNLTQQDSIQITNSSFGCNIQSNQNQHSLSDATGGGDQDQTSLELTEPTNELNLSTGEILSVGRDSQLKRLSSGSNDTRRFSSNSRKLYSSQHNDQKLPLGSDDRSKASSCSTIYIDNSTISQPNLDQTIKCVSVAIYYHIKNRSSDEVSEIFDETIHPLRMPTYPTELTMNNQQPSFQQKKNPFTPQQQQQSTTEELIILDNNNRIAEPDQEVIYEFVRTLFKAAQLTSEYAITTLVYLERLMTYAEMDLTPKTWRRMFLGAILLSSKVWEDQAIWNVDYAQILEEISVDDINELERQFLELIQFNMNVPSSVYAKYYFHLRTLAIQNGITDEQTLMTNGQAKELEAMSKVHTNDDWFSSPIHRKSPSTIKKHTSLEKLRLSGRSRAVLM</sequence>
<dbReference type="InterPro" id="IPR036915">
    <property type="entry name" value="Cyclin-like_sf"/>
</dbReference>
<organism evidence="4">
    <name type="scientific">Aceria tosichella</name>
    <name type="common">wheat curl mite</name>
    <dbReference type="NCBI Taxonomy" id="561515"/>
    <lineage>
        <taxon>Eukaryota</taxon>
        <taxon>Metazoa</taxon>
        <taxon>Ecdysozoa</taxon>
        <taxon>Arthropoda</taxon>
        <taxon>Chelicerata</taxon>
        <taxon>Arachnida</taxon>
        <taxon>Acari</taxon>
        <taxon>Acariformes</taxon>
        <taxon>Trombidiformes</taxon>
        <taxon>Prostigmata</taxon>
        <taxon>Eupodina</taxon>
        <taxon>Eriophyoidea</taxon>
        <taxon>Eriophyidae</taxon>
        <taxon>Eriophyinae</taxon>
        <taxon>Aceriini</taxon>
        <taxon>Aceria</taxon>
    </lineage>
</organism>
<dbReference type="CDD" id="cd20540">
    <property type="entry name" value="CYCLIN_CCNY_like"/>
    <property type="match status" value="1"/>
</dbReference>
<dbReference type="SUPFAM" id="SSF47954">
    <property type="entry name" value="Cyclin-like"/>
    <property type="match status" value="1"/>
</dbReference>
<feature type="compositionally biased region" description="Polar residues" evidence="2">
    <location>
        <begin position="212"/>
        <end position="236"/>
    </location>
</feature>
<proteinExistence type="inferred from homology"/>
<reference evidence="4" key="1">
    <citation type="submission" date="2018-10" db="EMBL/GenBank/DDBJ databases">
        <title>Transcriptome assembly of Aceria tosichella (Wheat curl mite) Type 2.</title>
        <authorList>
            <person name="Scully E.D."/>
            <person name="Geib S.M."/>
            <person name="Palmer N.A."/>
            <person name="Gupta A.K."/>
            <person name="Sarath G."/>
            <person name="Tatineni S."/>
        </authorList>
    </citation>
    <scope>NUCLEOTIDE SEQUENCE</scope>
    <source>
        <strain evidence="4">LincolnNE</strain>
    </source>
</reference>
<feature type="region of interest" description="Disordered" evidence="2">
    <location>
        <begin position="1"/>
        <end position="97"/>
    </location>
</feature>
<feature type="region of interest" description="Disordered" evidence="2">
    <location>
        <begin position="165"/>
        <end position="185"/>
    </location>
</feature>
<name>A0A6G1SMH2_9ACAR</name>
<dbReference type="Pfam" id="PF00134">
    <property type="entry name" value="Cyclin_N"/>
    <property type="match status" value="1"/>
</dbReference>
<feature type="compositionally biased region" description="Polar residues" evidence="2">
    <location>
        <begin position="165"/>
        <end position="174"/>
    </location>
</feature>
<dbReference type="AlphaFoldDB" id="A0A6G1SMH2"/>
<comment type="similarity">
    <text evidence="1">Belongs to the cyclin family.</text>
</comment>
<dbReference type="InterPro" id="IPR006671">
    <property type="entry name" value="Cyclin_N"/>
</dbReference>